<protein>
    <submittedName>
        <fullName evidence="2">Uncharacterized protein</fullName>
    </submittedName>
</protein>
<organism evidence="2">
    <name type="scientific">Saccharum spontaneum</name>
    <name type="common">Wild sugarcane</name>
    <dbReference type="NCBI Taxonomy" id="62335"/>
    <lineage>
        <taxon>Eukaryota</taxon>
        <taxon>Viridiplantae</taxon>
        <taxon>Streptophyta</taxon>
        <taxon>Embryophyta</taxon>
        <taxon>Tracheophyta</taxon>
        <taxon>Spermatophyta</taxon>
        <taxon>Magnoliopsida</taxon>
        <taxon>Liliopsida</taxon>
        <taxon>Poales</taxon>
        <taxon>Poaceae</taxon>
        <taxon>PACMAD clade</taxon>
        <taxon>Panicoideae</taxon>
        <taxon>Andropogonodae</taxon>
        <taxon>Andropogoneae</taxon>
        <taxon>Saccharinae</taxon>
        <taxon>Saccharum</taxon>
        <taxon>Saccharum officinarum species complex</taxon>
    </lineage>
</organism>
<dbReference type="AlphaFoldDB" id="A0A678TAL5"/>
<proteinExistence type="predicted"/>
<name>A0A678TAL5_SACSP</name>
<feature type="region of interest" description="Disordered" evidence="1">
    <location>
        <begin position="67"/>
        <end position="105"/>
    </location>
</feature>
<evidence type="ECO:0000313" key="2">
    <source>
        <dbReference type="EMBL" id="AWA45114.1"/>
    </source>
</evidence>
<sequence>MINKSHCVFGLAWRRDGGSAARPCVEASRRGGSRRREPRAVGRSRLELGGARVSWWRLHGLRISRGSWRSGRQTRAGHNRSEPPTRAGRAHSRRGARPAWIRPELGRSSLAGAGAGLERRALAGAVLEGQRGSTASRGS</sequence>
<gene>
    <name evidence="2" type="ORF">SS47J13_000010</name>
</gene>
<evidence type="ECO:0000256" key="1">
    <source>
        <dbReference type="SAM" id="MobiDB-lite"/>
    </source>
</evidence>
<reference evidence="2" key="1">
    <citation type="submission" date="2018-04" db="EMBL/GenBank/DDBJ databases">
        <title>Comparative Analysis of Homologous Sequences of Saccharum officinarum and Saccharum spontaneum Reveals Independent Polyploidization Events.</title>
        <authorList>
            <person name="Sharma A."/>
            <person name="Song J."/>
            <person name="Lin Q."/>
            <person name="Singh R."/>
            <person name="Ramos N."/>
            <person name="Wang K."/>
            <person name="Zhang J."/>
            <person name="Ming R."/>
            <person name="Yu Q."/>
        </authorList>
    </citation>
    <scope>NUCLEOTIDE SEQUENCE</scope>
</reference>
<accession>A0A678TAL5</accession>
<dbReference type="EMBL" id="MH182572">
    <property type="protein sequence ID" value="AWA45114.1"/>
    <property type="molecule type" value="Genomic_DNA"/>
</dbReference>